<dbReference type="PANTHER" id="PTHR36195">
    <property type="entry name" value="DOMAIN PROTEIN, PUTATIVE (AFU_ORTHOLOGUE AFUA_5G01990)-RELATED-RELATED"/>
    <property type="match status" value="1"/>
</dbReference>
<dbReference type="CDD" id="cd08152">
    <property type="entry name" value="y4iL_like"/>
    <property type="match status" value="1"/>
</dbReference>
<comment type="caution">
    <text evidence="3">The sequence shown here is derived from an EMBL/GenBank/DDBJ whole genome shotgun (WGS) entry which is preliminary data.</text>
</comment>
<reference evidence="4" key="1">
    <citation type="journal article" date="2019" name="Int. J. Syst. Evol. Microbiol.">
        <title>The Global Catalogue of Microorganisms (GCM) 10K type strain sequencing project: providing services to taxonomists for standard genome sequencing and annotation.</title>
        <authorList>
            <consortium name="The Broad Institute Genomics Platform"/>
            <consortium name="The Broad Institute Genome Sequencing Center for Infectious Disease"/>
            <person name="Wu L."/>
            <person name="Ma J."/>
        </authorList>
    </citation>
    <scope>NUCLEOTIDE SEQUENCE [LARGE SCALE GENOMIC DNA]</scope>
    <source>
        <strain evidence="4">CCUG 58412</strain>
    </source>
</reference>
<dbReference type="PANTHER" id="PTHR36195:SF4">
    <property type="entry name" value="DOMAIN PROTEIN, PUTATIVE (AFU_ORTHOLOGUE AFUA_5G01990)-RELATED"/>
    <property type="match status" value="1"/>
</dbReference>
<dbReference type="SUPFAM" id="SSF56634">
    <property type="entry name" value="Heme-dependent catalase-like"/>
    <property type="match status" value="1"/>
</dbReference>
<evidence type="ECO:0000313" key="4">
    <source>
        <dbReference type="Proteomes" id="UP001597128"/>
    </source>
</evidence>
<organism evidence="3 4">
    <name type="scientific">Methylophilus luteus</name>
    <dbReference type="NCBI Taxonomy" id="640108"/>
    <lineage>
        <taxon>Bacteria</taxon>
        <taxon>Pseudomonadati</taxon>
        <taxon>Pseudomonadota</taxon>
        <taxon>Betaproteobacteria</taxon>
        <taxon>Nitrosomonadales</taxon>
        <taxon>Methylophilaceae</taxon>
        <taxon>Methylophilus</taxon>
    </lineage>
</organism>
<sequence>MSTAPGSSTTPGISTTLGTSKQLAQPVTYDPAYEIAEPDEQQTIQALVSTLQSISDVTARDSGHGYRSVHIKSHGLLRGKLTVAPGLPPELKQGIFADEQVYETVIRLSTSPGDFLADSVSTPRGLALKVIGVQGERLQGDAAAQTQDFLLVSGQSFVNKDAKSFLSGLKLLAKTTNRFPEFKKVISSVLRGLTRLLASLGIESATLKAMGGYPETHILGEQFFTQVPVLYGPYMAKLSVRPASPGLLALAGKHLNSNGLNTRDNPDALRQAVNAFFATHAGQWEVLVQLCRNLDTMPIEDAAVVWPEHESPYLKVATIDVAPQKAWDDKLTPPIEDKLAFSPWNGIAAHRPLGSVMRARKLTYQHSSNFRRQMNGCPMHEPQSTEQL</sequence>
<dbReference type="EMBL" id="JBHTKB010000003">
    <property type="protein sequence ID" value="MFD0914701.1"/>
    <property type="molecule type" value="Genomic_DNA"/>
</dbReference>
<evidence type="ECO:0000313" key="3">
    <source>
        <dbReference type="EMBL" id="MFD0914701.1"/>
    </source>
</evidence>
<evidence type="ECO:0000256" key="2">
    <source>
        <dbReference type="SAM" id="MobiDB-lite"/>
    </source>
</evidence>
<protein>
    <submittedName>
        <fullName evidence="3">Catalase family protein</fullName>
    </submittedName>
</protein>
<accession>A0ABW3F8A4</accession>
<dbReference type="Gene3D" id="2.40.180.10">
    <property type="entry name" value="Catalase core domain"/>
    <property type="match status" value="1"/>
</dbReference>
<feature type="compositionally biased region" description="Low complexity" evidence="2">
    <location>
        <begin position="1"/>
        <end position="20"/>
    </location>
</feature>
<dbReference type="Proteomes" id="UP001597128">
    <property type="component" value="Unassembled WGS sequence"/>
</dbReference>
<evidence type="ECO:0000256" key="1">
    <source>
        <dbReference type="ARBA" id="ARBA00002974"/>
    </source>
</evidence>
<feature type="region of interest" description="Disordered" evidence="2">
    <location>
        <begin position="1"/>
        <end position="22"/>
    </location>
</feature>
<dbReference type="InterPro" id="IPR020835">
    <property type="entry name" value="Catalase_sf"/>
</dbReference>
<comment type="function">
    <text evidence="1">Decomposes hydrogen peroxide into water and oxygen; serves to protect cells from the toxic effects of hydrogen peroxide.</text>
</comment>
<gene>
    <name evidence="3" type="ORF">ACFQ1Z_14160</name>
</gene>
<name>A0ABW3F8A4_9PROT</name>
<proteinExistence type="predicted"/>
<keyword evidence="4" id="KW-1185">Reference proteome</keyword>
<dbReference type="RefSeq" id="WP_379058874.1">
    <property type="nucleotide sequence ID" value="NZ_JBHTKB010000003.1"/>
</dbReference>